<dbReference type="InterPro" id="IPR004875">
    <property type="entry name" value="DDE_SF_endonuclease_dom"/>
</dbReference>
<gene>
    <name evidence="3" type="ORF">NQ314_014284</name>
</gene>
<evidence type="ECO:0000313" key="4">
    <source>
        <dbReference type="Proteomes" id="UP001162156"/>
    </source>
</evidence>
<feature type="domain" description="DDE-1" evidence="2">
    <location>
        <begin position="1"/>
        <end position="91"/>
    </location>
</feature>
<proteinExistence type="predicted"/>
<reference evidence="3" key="1">
    <citation type="journal article" date="2023" name="Insect Mol. Biol.">
        <title>Genome sequencing provides insights into the evolution of gene families encoding plant cell wall-degrading enzymes in longhorned beetles.</title>
        <authorList>
            <person name="Shin N.R."/>
            <person name="Okamura Y."/>
            <person name="Kirsch R."/>
            <person name="Pauchet Y."/>
        </authorList>
    </citation>
    <scope>NUCLEOTIDE SEQUENCE</scope>
    <source>
        <strain evidence="3">RBIC_L_NR</strain>
    </source>
</reference>
<feature type="region of interest" description="Disordered" evidence="1">
    <location>
        <begin position="120"/>
        <end position="186"/>
    </location>
</feature>
<dbReference type="EMBL" id="JANEYF010003935">
    <property type="protein sequence ID" value="KAJ8933044.1"/>
    <property type="molecule type" value="Genomic_DNA"/>
</dbReference>
<keyword evidence="4" id="KW-1185">Reference proteome</keyword>
<organism evidence="3 4">
    <name type="scientific">Rhamnusium bicolor</name>
    <dbReference type="NCBI Taxonomy" id="1586634"/>
    <lineage>
        <taxon>Eukaryota</taxon>
        <taxon>Metazoa</taxon>
        <taxon>Ecdysozoa</taxon>
        <taxon>Arthropoda</taxon>
        <taxon>Hexapoda</taxon>
        <taxon>Insecta</taxon>
        <taxon>Pterygota</taxon>
        <taxon>Neoptera</taxon>
        <taxon>Endopterygota</taxon>
        <taxon>Coleoptera</taxon>
        <taxon>Polyphaga</taxon>
        <taxon>Cucujiformia</taxon>
        <taxon>Chrysomeloidea</taxon>
        <taxon>Cerambycidae</taxon>
        <taxon>Lepturinae</taxon>
        <taxon>Rhagiini</taxon>
        <taxon>Rhamnusium</taxon>
    </lineage>
</organism>
<sequence length="292" mass="34002">MDNHDSHLSIEAIDYCRDHGIVILTLPPHTSNRFQPLDKTVFGPFKIYFDQSADNWMLNHPAETITIYDLPELCYKSWDLAATPSNIKSGFLSTGICPYNRNIFKEEDFLGAFVTDRAYKETEPNPDAPSINQDRPLENKENESDINIPSTSLMESEENKKDKEKESSSSEEELELIDNSSDDLNIDEEEEYEETYSIDDGRHAIVKIFRDSLKKIGRNFVAEIKKKMKNGYEVRFLKRQIASNRFFMSDESPAFVPFNEVVIALPKPKKDQRIRFKDMIYFDIDMSRYNLY</sequence>
<dbReference type="Pfam" id="PF03184">
    <property type="entry name" value="DDE_1"/>
    <property type="match status" value="1"/>
</dbReference>
<evidence type="ECO:0000313" key="3">
    <source>
        <dbReference type="EMBL" id="KAJ8933044.1"/>
    </source>
</evidence>
<accession>A0AAV8X2R5</accession>
<feature type="compositionally biased region" description="Polar residues" evidence="1">
    <location>
        <begin position="145"/>
        <end position="154"/>
    </location>
</feature>
<dbReference type="GO" id="GO:0003676">
    <property type="term" value="F:nucleic acid binding"/>
    <property type="evidence" value="ECO:0007669"/>
    <property type="project" value="InterPro"/>
</dbReference>
<name>A0AAV8X2R5_9CUCU</name>
<evidence type="ECO:0000259" key="2">
    <source>
        <dbReference type="Pfam" id="PF03184"/>
    </source>
</evidence>
<feature type="compositionally biased region" description="Basic and acidic residues" evidence="1">
    <location>
        <begin position="157"/>
        <end position="168"/>
    </location>
</feature>
<comment type="caution">
    <text evidence="3">The sequence shown here is derived from an EMBL/GenBank/DDBJ whole genome shotgun (WGS) entry which is preliminary data.</text>
</comment>
<evidence type="ECO:0000256" key="1">
    <source>
        <dbReference type="SAM" id="MobiDB-lite"/>
    </source>
</evidence>
<dbReference type="AlphaFoldDB" id="A0AAV8X2R5"/>
<feature type="compositionally biased region" description="Acidic residues" evidence="1">
    <location>
        <begin position="169"/>
        <end position="186"/>
    </location>
</feature>
<dbReference type="Proteomes" id="UP001162156">
    <property type="component" value="Unassembled WGS sequence"/>
</dbReference>
<protein>
    <recommendedName>
        <fullName evidence="2">DDE-1 domain-containing protein</fullName>
    </recommendedName>
</protein>